<dbReference type="SUPFAM" id="SSF51735">
    <property type="entry name" value="NAD(P)-binding Rossmann-fold domains"/>
    <property type="match status" value="1"/>
</dbReference>
<feature type="binding site" evidence="16">
    <location>
        <position position="273"/>
    </location>
    <ligand>
        <name>substrate</name>
    </ligand>
</feature>
<feature type="binding site" evidence="16">
    <location>
        <position position="167"/>
    </location>
    <ligand>
        <name>substrate</name>
    </ligand>
</feature>
<dbReference type="Proteomes" id="UP000183104">
    <property type="component" value="Unassembled WGS sequence"/>
</dbReference>
<evidence type="ECO:0000256" key="7">
    <source>
        <dbReference type="ARBA" id="ARBA00013120"/>
    </source>
</evidence>
<dbReference type="EC" id="1.2.1.11" evidence="7 16"/>
<dbReference type="CDD" id="cd02314">
    <property type="entry name" value="VcASADH1_like_N"/>
    <property type="match status" value="1"/>
</dbReference>
<feature type="active site" description="Proton acceptor" evidence="16 17">
    <location>
        <position position="280"/>
    </location>
</feature>
<keyword evidence="11 16" id="KW-0220">Diaminopimelate biosynthesis</keyword>
<evidence type="ECO:0000256" key="3">
    <source>
        <dbReference type="ARBA" id="ARBA00005076"/>
    </source>
</evidence>
<dbReference type="InterPro" id="IPR036291">
    <property type="entry name" value="NAD(P)-bd_dom_sf"/>
</dbReference>
<dbReference type="GO" id="GO:0009089">
    <property type="term" value="P:lysine biosynthetic process via diaminopimelate"/>
    <property type="evidence" value="ECO:0007669"/>
    <property type="project" value="UniProtKB-UniRule"/>
</dbReference>
<feature type="binding site" evidence="16">
    <location>
        <position position="107"/>
    </location>
    <ligand>
        <name>phosphate</name>
        <dbReference type="ChEBI" id="CHEBI:43474"/>
    </ligand>
</feature>
<comment type="pathway">
    <text evidence="2 16">Amino-acid biosynthesis; L-methionine biosynthesis via de novo pathway; L-homoserine from L-aspartate: step 2/3.</text>
</comment>
<keyword evidence="12 16" id="KW-0560">Oxidoreductase</keyword>
<dbReference type="UniPathway" id="UPA00050">
    <property type="reaction ID" value="UER00463"/>
</dbReference>
<dbReference type="GO" id="GO:0071266">
    <property type="term" value="P:'de novo' L-methionine biosynthetic process"/>
    <property type="evidence" value="ECO:0007669"/>
    <property type="project" value="UniProtKB-UniRule"/>
</dbReference>
<gene>
    <name evidence="16" type="primary">asd</name>
    <name evidence="19" type="ORF">SAMN05661077_2656</name>
</gene>
<dbReference type="GO" id="GO:0019877">
    <property type="term" value="P:diaminopimelate biosynthetic process"/>
    <property type="evidence" value="ECO:0007669"/>
    <property type="project" value="UniProtKB-UniRule"/>
</dbReference>
<dbReference type="SUPFAM" id="SSF55347">
    <property type="entry name" value="Glyceraldehyde-3-phosphate dehydrogenase-like, C-terminal domain"/>
    <property type="match status" value="1"/>
</dbReference>
<keyword evidence="8 16" id="KW-0028">Amino-acid biosynthesis</keyword>
<comment type="similarity">
    <text evidence="5 16">Belongs to the aspartate-semialdehyde dehydrogenase family.</text>
</comment>
<comment type="pathway">
    <text evidence="4 16">Amino-acid biosynthesis; L-threonine biosynthesis; L-threonine from L-aspartate: step 2/5.</text>
</comment>
<evidence type="ECO:0000256" key="10">
    <source>
        <dbReference type="ARBA" id="ARBA00022857"/>
    </source>
</evidence>
<dbReference type="UniPathway" id="UPA00051">
    <property type="reaction ID" value="UER00464"/>
</dbReference>
<dbReference type="Gene3D" id="3.30.360.10">
    <property type="entry name" value="Dihydrodipicolinate Reductase, domain 2"/>
    <property type="match status" value="1"/>
</dbReference>
<evidence type="ECO:0000256" key="15">
    <source>
        <dbReference type="ARBA" id="ARBA00047891"/>
    </source>
</evidence>
<dbReference type="GO" id="GO:0046983">
    <property type="term" value="F:protein dimerization activity"/>
    <property type="evidence" value="ECO:0007669"/>
    <property type="project" value="InterPro"/>
</dbReference>
<protein>
    <recommendedName>
        <fullName evidence="7 16">Aspartate-semialdehyde dehydrogenase</fullName>
        <shortName evidence="16">ASA dehydrogenase</shortName>
        <shortName evidence="16">ASADH</shortName>
        <ecNumber evidence="7 16">1.2.1.11</ecNumber>
    </recommendedName>
    <alternativeName>
        <fullName evidence="16">Aspartate-beta-semialdehyde dehydrogenase</fullName>
    </alternativeName>
</protein>
<dbReference type="GO" id="GO:0004073">
    <property type="term" value="F:aspartate-semialdehyde dehydrogenase activity"/>
    <property type="evidence" value="ECO:0007669"/>
    <property type="project" value="UniProtKB-UniRule"/>
</dbReference>
<feature type="active site" description="Acyl-thioester intermediate" evidence="16 17">
    <location>
        <position position="140"/>
    </location>
</feature>
<dbReference type="UniPathway" id="UPA00034">
    <property type="reaction ID" value="UER00016"/>
</dbReference>
<comment type="catalytic activity">
    <reaction evidence="15 16">
        <text>L-aspartate 4-semialdehyde + phosphate + NADP(+) = 4-phospho-L-aspartate + NADPH + H(+)</text>
        <dbReference type="Rhea" id="RHEA:24284"/>
        <dbReference type="ChEBI" id="CHEBI:15378"/>
        <dbReference type="ChEBI" id="CHEBI:43474"/>
        <dbReference type="ChEBI" id="CHEBI:57535"/>
        <dbReference type="ChEBI" id="CHEBI:57783"/>
        <dbReference type="ChEBI" id="CHEBI:58349"/>
        <dbReference type="ChEBI" id="CHEBI:537519"/>
        <dbReference type="EC" id="1.2.1.11"/>
    </reaction>
</comment>
<feature type="binding site" evidence="16">
    <location>
        <position position="356"/>
    </location>
    <ligand>
        <name>NADP(+)</name>
        <dbReference type="ChEBI" id="CHEBI:58349"/>
    </ligand>
</feature>
<dbReference type="CDD" id="cd23938">
    <property type="entry name" value="ASADH_C_bac_like"/>
    <property type="match status" value="1"/>
</dbReference>
<keyword evidence="20" id="KW-1185">Reference proteome</keyword>
<keyword evidence="9 16" id="KW-0791">Threonine biosynthesis</keyword>
<evidence type="ECO:0000256" key="17">
    <source>
        <dbReference type="PIRSR" id="PIRSR000148-1"/>
    </source>
</evidence>
<evidence type="ECO:0000256" key="12">
    <source>
        <dbReference type="ARBA" id="ARBA00023002"/>
    </source>
</evidence>
<dbReference type="HAMAP" id="MF_02121">
    <property type="entry name" value="ASADH"/>
    <property type="match status" value="1"/>
</dbReference>
<dbReference type="InterPro" id="IPR000534">
    <property type="entry name" value="Semialdehyde_DH_NAD-bd"/>
</dbReference>
<evidence type="ECO:0000256" key="4">
    <source>
        <dbReference type="ARBA" id="ARBA00005097"/>
    </source>
</evidence>
<dbReference type="STRING" id="381306.AN478_06465"/>
<evidence type="ECO:0000256" key="1">
    <source>
        <dbReference type="ARBA" id="ARBA00002492"/>
    </source>
</evidence>
<evidence type="ECO:0000256" key="9">
    <source>
        <dbReference type="ARBA" id="ARBA00022697"/>
    </source>
</evidence>
<comment type="caution">
    <text evidence="16">Lacks conserved residue(s) required for the propagation of feature annotation.</text>
</comment>
<sequence>MAAGSVKRIGFVGWRGMVGSVLMQRMREEGDFTGIEPVFFSTSQAGQPGPDVGVEVPAVQDATDLDALREMDAVVTTQGGDYTEEVYGALRESGWDGYWIDAASTLRMADDSVIILDPVNRDRIDAALEQGTRTFVGGNCTVSLMLMALGGLFREGLVEWMTSMTYQAASGSGAKHMRELITQMGALRDAAGARLDDPAAGILEIDRAVTERMRTGDFPDDNFGVPLAGSLIPWIDKPMDNGQSKEEWKGSEETNKILGRQGAPVPIDGTCVRIGAMRSHAQAFTIKLTRDVPTDEVEGIIGSANDWVRVVPNEKDPSMEDLTPAAVTGTLEVPVGRLRKMRMGGEYLNAFSVGDQLLWGAAEPVRRMLGILTHS</sequence>
<evidence type="ECO:0000259" key="18">
    <source>
        <dbReference type="SMART" id="SM00859"/>
    </source>
</evidence>
<dbReference type="Gene3D" id="3.40.50.720">
    <property type="entry name" value="NAD(P)-binding Rossmann-like Domain"/>
    <property type="match status" value="1"/>
</dbReference>
<feature type="binding site" evidence="16">
    <location>
        <position position="78"/>
    </location>
    <ligand>
        <name>NADP(+)</name>
        <dbReference type="ChEBI" id="CHEBI:58349"/>
    </ligand>
</feature>
<dbReference type="Pfam" id="PF02774">
    <property type="entry name" value="Semialdhyde_dhC"/>
    <property type="match status" value="1"/>
</dbReference>
<feature type="binding site" evidence="16">
    <location>
        <begin position="15"/>
        <end position="18"/>
    </location>
    <ligand>
        <name>NADP(+)</name>
        <dbReference type="ChEBI" id="CHEBI:58349"/>
    </ligand>
</feature>
<dbReference type="PANTHER" id="PTHR46278">
    <property type="entry name" value="DEHYDROGENASE, PUTATIVE-RELATED"/>
    <property type="match status" value="1"/>
</dbReference>
<name>A0A1G5HAF6_9GAMM</name>
<dbReference type="GO" id="GO:0009088">
    <property type="term" value="P:threonine biosynthetic process"/>
    <property type="evidence" value="ECO:0007669"/>
    <property type="project" value="UniProtKB-UniRule"/>
</dbReference>
<organism evidence="19 20">
    <name type="scientific">Thiohalorhabdus denitrificans</name>
    <dbReference type="NCBI Taxonomy" id="381306"/>
    <lineage>
        <taxon>Bacteria</taxon>
        <taxon>Pseudomonadati</taxon>
        <taxon>Pseudomonadota</taxon>
        <taxon>Gammaproteobacteria</taxon>
        <taxon>Thiohalorhabdales</taxon>
        <taxon>Thiohalorhabdaceae</taxon>
        <taxon>Thiohalorhabdus</taxon>
    </lineage>
</organism>
<comment type="pathway">
    <text evidence="3 16">Amino-acid biosynthesis; L-lysine biosynthesis via DAP pathway; (S)-tetrahydrodipicolinate from L-aspartate: step 2/4.</text>
</comment>
<feature type="binding site" evidence="16">
    <location>
        <begin position="170"/>
        <end position="171"/>
    </location>
    <ligand>
        <name>NADP(+)</name>
        <dbReference type="ChEBI" id="CHEBI:58349"/>
    </ligand>
</feature>
<evidence type="ECO:0000256" key="5">
    <source>
        <dbReference type="ARBA" id="ARBA00010584"/>
    </source>
</evidence>
<dbReference type="NCBIfam" id="NF005144">
    <property type="entry name" value="PRK06598.1"/>
    <property type="match status" value="1"/>
</dbReference>
<dbReference type="GO" id="GO:0009097">
    <property type="term" value="P:isoleucine biosynthetic process"/>
    <property type="evidence" value="ECO:0007669"/>
    <property type="project" value="InterPro"/>
</dbReference>
<dbReference type="PANTHER" id="PTHR46278:SF4">
    <property type="entry name" value="ASPARTATE-SEMIALDEHYDE DEHYDROGENASE"/>
    <property type="match status" value="1"/>
</dbReference>
<keyword evidence="14 16" id="KW-0486">Methionine biosynthesis</keyword>
<dbReference type="PIRSF" id="PIRSF000148">
    <property type="entry name" value="ASA_dh"/>
    <property type="match status" value="1"/>
</dbReference>
<dbReference type="InterPro" id="IPR000319">
    <property type="entry name" value="Asp-semialdehyde_DH_CS"/>
</dbReference>
<evidence type="ECO:0000256" key="13">
    <source>
        <dbReference type="ARBA" id="ARBA00023154"/>
    </source>
</evidence>
<evidence type="ECO:0000313" key="19">
    <source>
        <dbReference type="EMBL" id="SCY60651.1"/>
    </source>
</evidence>
<dbReference type="GO" id="GO:0050661">
    <property type="term" value="F:NADP binding"/>
    <property type="evidence" value="ECO:0007669"/>
    <property type="project" value="UniProtKB-UniRule"/>
</dbReference>
<dbReference type="SMART" id="SM00859">
    <property type="entry name" value="Semialdhyde_dh"/>
    <property type="match status" value="1"/>
</dbReference>
<feature type="domain" description="Semialdehyde dehydrogenase NAD-binding" evidence="18">
    <location>
        <begin position="8"/>
        <end position="127"/>
    </location>
</feature>
<dbReference type="PROSITE" id="PS01103">
    <property type="entry name" value="ASD"/>
    <property type="match status" value="1"/>
</dbReference>
<evidence type="ECO:0000256" key="16">
    <source>
        <dbReference type="HAMAP-Rule" id="MF_02121"/>
    </source>
</evidence>
<comment type="subunit">
    <text evidence="6 16">Homodimer.</text>
</comment>
<keyword evidence="13 16" id="KW-0457">Lysine biosynthesis</keyword>
<dbReference type="InterPro" id="IPR012280">
    <property type="entry name" value="Semialdhyde_DH_dimer_dom"/>
</dbReference>
<evidence type="ECO:0000256" key="11">
    <source>
        <dbReference type="ARBA" id="ARBA00022915"/>
    </source>
</evidence>
<evidence type="ECO:0000256" key="8">
    <source>
        <dbReference type="ARBA" id="ARBA00022605"/>
    </source>
</evidence>
<dbReference type="InterPro" id="IPR012080">
    <property type="entry name" value="Asp_semialdehyde_DH"/>
</dbReference>
<dbReference type="EMBL" id="FMUN01000008">
    <property type="protein sequence ID" value="SCY60651.1"/>
    <property type="molecule type" value="Genomic_DNA"/>
</dbReference>
<dbReference type="InterPro" id="IPR011534">
    <property type="entry name" value="Asp_ADH_gamma-type"/>
</dbReference>
<evidence type="ECO:0000256" key="2">
    <source>
        <dbReference type="ARBA" id="ARBA00005021"/>
    </source>
</evidence>
<keyword evidence="10 16" id="KW-0521">NADP</keyword>
<dbReference type="GO" id="GO:0051287">
    <property type="term" value="F:NAD binding"/>
    <property type="evidence" value="ECO:0007669"/>
    <property type="project" value="InterPro"/>
</dbReference>
<comment type="function">
    <text evidence="1 16">Catalyzes the NADPH-dependent formation of L-aspartate-semialdehyde (L-ASA) by the reductive dephosphorylation of L-aspartyl-4-phosphate.</text>
</comment>
<reference evidence="20" key="1">
    <citation type="submission" date="2016-10" db="EMBL/GenBank/DDBJ databases">
        <authorList>
            <person name="Varghese N."/>
        </authorList>
    </citation>
    <scope>NUCLEOTIDE SEQUENCE [LARGE SCALE GENOMIC DNA]</scope>
    <source>
        <strain evidence="20">HL 19</strain>
    </source>
</reference>
<dbReference type="NCBIfam" id="TIGR01745">
    <property type="entry name" value="asd_gamma"/>
    <property type="match status" value="1"/>
</dbReference>
<dbReference type="AlphaFoldDB" id="A0A1G5HAF6"/>
<accession>A0A1G5HAF6</accession>
<evidence type="ECO:0000256" key="14">
    <source>
        <dbReference type="ARBA" id="ARBA00023167"/>
    </source>
</evidence>
<dbReference type="Pfam" id="PF01118">
    <property type="entry name" value="Semialdhyde_dh"/>
    <property type="match status" value="1"/>
</dbReference>
<evidence type="ECO:0000256" key="6">
    <source>
        <dbReference type="ARBA" id="ARBA00011738"/>
    </source>
</evidence>
<evidence type="ECO:0000313" key="20">
    <source>
        <dbReference type="Proteomes" id="UP000183104"/>
    </source>
</evidence>
<proteinExistence type="inferred from homology"/>